<reference evidence="2 3" key="1">
    <citation type="submission" date="2019-07" db="EMBL/GenBank/DDBJ databases">
        <title>Finished genome of Venturia effusa.</title>
        <authorList>
            <person name="Young C.A."/>
            <person name="Cox M.P."/>
            <person name="Ganley A.R.D."/>
            <person name="David W.J."/>
        </authorList>
    </citation>
    <scope>NUCLEOTIDE SEQUENCE [LARGE SCALE GENOMIC DNA]</scope>
    <source>
        <strain evidence="3">albino</strain>
    </source>
</reference>
<feature type="compositionally biased region" description="Polar residues" evidence="1">
    <location>
        <begin position="264"/>
        <end position="278"/>
    </location>
</feature>
<dbReference type="OrthoDB" id="3925545at2759"/>
<name>A0A517LMJ8_9PEZI</name>
<proteinExistence type="predicted"/>
<feature type="compositionally biased region" description="Polar residues" evidence="1">
    <location>
        <begin position="318"/>
        <end position="340"/>
    </location>
</feature>
<organism evidence="2 3">
    <name type="scientific">Venturia effusa</name>
    <dbReference type="NCBI Taxonomy" id="50376"/>
    <lineage>
        <taxon>Eukaryota</taxon>
        <taxon>Fungi</taxon>
        <taxon>Dikarya</taxon>
        <taxon>Ascomycota</taxon>
        <taxon>Pezizomycotina</taxon>
        <taxon>Dothideomycetes</taxon>
        <taxon>Pleosporomycetidae</taxon>
        <taxon>Venturiales</taxon>
        <taxon>Venturiaceae</taxon>
        <taxon>Venturia</taxon>
    </lineage>
</organism>
<dbReference type="EMBL" id="CP042200">
    <property type="protein sequence ID" value="QDS76879.1"/>
    <property type="molecule type" value="Genomic_DNA"/>
</dbReference>
<accession>A0A517LMJ8</accession>
<feature type="compositionally biased region" description="Basic and acidic residues" evidence="1">
    <location>
        <begin position="365"/>
        <end position="385"/>
    </location>
</feature>
<evidence type="ECO:0000256" key="1">
    <source>
        <dbReference type="SAM" id="MobiDB-lite"/>
    </source>
</evidence>
<protein>
    <submittedName>
        <fullName evidence="2">Uncharacterized protein</fullName>
    </submittedName>
</protein>
<feature type="compositionally biased region" description="Polar residues" evidence="1">
    <location>
        <begin position="288"/>
        <end position="297"/>
    </location>
</feature>
<sequence length="385" mass="42814">MASAIKSDDEETILIIARAAMAVPLPSLNTTKDAPRTKGELMKLRIENMKIQYDQIRRQILAQCPRSIPLPTITELRTQAFEAQRSPKSLEAVGKSILDLLRTPCSAPDRNPRFASLPIEPNSPYDKPLPLTQGLEMQPFLHELAPTLKALDTFNLHAFNQLKEAEQEKDYLESSGMARAPLVNLTTTKRSAHDADLDSPYNRPPLKRSATSSMKEIEKTTVERSVSVEQIREENISQKRQEELMDREHASPPVQISKLPTRLPNRTKSPIPASSNPGPGNADAISSLYASNGSSNHASRDRSPRPKSRWDIHDTNRTKAMQGSNISGSKPSITQNTNVHPSRAAQVCFSPPTSPAKPQQVSGRSSRDPRLIHKRPDLDGRRWKA</sequence>
<dbReference type="AlphaFoldDB" id="A0A517LMJ8"/>
<feature type="compositionally biased region" description="Basic and acidic residues" evidence="1">
    <location>
        <begin position="230"/>
        <end position="250"/>
    </location>
</feature>
<evidence type="ECO:0000313" key="3">
    <source>
        <dbReference type="Proteomes" id="UP000316270"/>
    </source>
</evidence>
<feature type="region of interest" description="Disordered" evidence="1">
    <location>
        <begin position="187"/>
        <end position="385"/>
    </location>
</feature>
<gene>
    <name evidence="2" type="ORF">FKW77_003705</name>
</gene>
<keyword evidence="3" id="KW-1185">Reference proteome</keyword>
<evidence type="ECO:0000313" key="2">
    <source>
        <dbReference type="EMBL" id="QDS76879.1"/>
    </source>
</evidence>
<dbReference type="Proteomes" id="UP000316270">
    <property type="component" value="Chromosome 16"/>
</dbReference>
<feature type="compositionally biased region" description="Basic and acidic residues" evidence="1">
    <location>
        <begin position="298"/>
        <end position="317"/>
    </location>
</feature>